<dbReference type="OrthoDB" id="8191639at2759"/>
<dbReference type="RefSeq" id="XP_033651052.1">
    <property type="nucleotide sequence ID" value="XM_033793272.1"/>
</dbReference>
<dbReference type="GO" id="GO:0008408">
    <property type="term" value="F:3'-5' exonuclease activity"/>
    <property type="evidence" value="ECO:0007669"/>
    <property type="project" value="InterPro"/>
</dbReference>
<dbReference type="InterPro" id="IPR013520">
    <property type="entry name" value="Ribonucl_H"/>
</dbReference>
<evidence type="ECO:0000313" key="12">
    <source>
        <dbReference type="EMBL" id="KAF2273513.1"/>
    </source>
</evidence>
<dbReference type="GO" id="GO:0003676">
    <property type="term" value="F:nucleic acid binding"/>
    <property type="evidence" value="ECO:0007669"/>
    <property type="project" value="InterPro"/>
</dbReference>
<dbReference type="InterPro" id="IPR036397">
    <property type="entry name" value="RNaseH_sf"/>
</dbReference>
<dbReference type="GO" id="GO:0000027">
    <property type="term" value="P:ribosomal large subunit assembly"/>
    <property type="evidence" value="ECO:0007669"/>
    <property type="project" value="TreeGrafter"/>
</dbReference>
<dbReference type="AlphaFoldDB" id="A0A6A6JBF4"/>
<comment type="subcellular location">
    <subcellularLocation>
        <location evidence="1">Nucleus</location>
    </subcellularLocation>
</comment>
<evidence type="ECO:0000256" key="9">
    <source>
        <dbReference type="ARBA" id="ARBA00025599"/>
    </source>
</evidence>
<organism evidence="12 13">
    <name type="scientific">Westerdykella ornata</name>
    <dbReference type="NCBI Taxonomy" id="318751"/>
    <lineage>
        <taxon>Eukaryota</taxon>
        <taxon>Fungi</taxon>
        <taxon>Dikarya</taxon>
        <taxon>Ascomycota</taxon>
        <taxon>Pezizomycotina</taxon>
        <taxon>Dothideomycetes</taxon>
        <taxon>Pleosporomycetidae</taxon>
        <taxon>Pleosporales</taxon>
        <taxon>Sporormiaceae</taxon>
        <taxon>Westerdykella</taxon>
    </lineage>
</organism>
<keyword evidence="8" id="KW-0539">Nucleus</keyword>
<feature type="compositionally biased region" description="Polar residues" evidence="10">
    <location>
        <begin position="42"/>
        <end position="51"/>
    </location>
</feature>
<dbReference type="Gene3D" id="3.30.420.10">
    <property type="entry name" value="Ribonuclease H-like superfamily/Ribonuclease H"/>
    <property type="match status" value="1"/>
</dbReference>
<dbReference type="GO" id="GO:0006364">
    <property type="term" value="P:rRNA processing"/>
    <property type="evidence" value="ECO:0007669"/>
    <property type="project" value="UniProtKB-KW"/>
</dbReference>
<reference evidence="12" key="1">
    <citation type="journal article" date="2020" name="Stud. Mycol.">
        <title>101 Dothideomycetes genomes: a test case for predicting lifestyles and emergence of pathogens.</title>
        <authorList>
            <person name="Haridas S."/>
            <person name="Albert R."/>
            <person name="Binder M."/>
            <person name="Bloem J."/>
            <person name="Labutti K."/>
            <person name="Salamov A."/>
            <person name="Andreopoulos B."/>
            <person name="Baker S."/>
            <person name="Barry K."/>
            <person name="Bills G."/>
            <person name="Bluhm B."/>
            <person name="Cannon C."/>
            <person name="Castanera R."/>
            <person name="Culley D."/>
            <person name="Daum C."/>
            <person name="Ezra D."/>
            <person name="Gonzalez J."/>
            <person name="Henrissat B."/>
            <person name="Kuo A."/>
            <person name="Liang C."/>
            <person name="Lipzen A."/>
            <person name="Lutzoni F."/>
            <person name="Magnuson J."/>
            <person name="Mondo S."/>
            <person name="Nolan M."/>
            <person name="Ohm R."/>
            <person name="Pangilinan J."/>
            <person name="Park H.-J."/>
            <person name="Ramirez L."/>
            <person name="Alfaro M."/>
            <person name="Sun H."/>
            <person name="Tritt A."/>
            <person name="Yoshinaga Y."/>
            <person name="Zwiers L.-H."/>
            <person name="Turgeon B."/>
            <person name="Goodwin S."/>
            <person name="Spatafora J."/>
            <person name="Crous P."/>
            <person name="Grigoriev I."/>
        </authorList>
    </citation>
    <scope>NUCLEOTIDE SEQUENCE</scope>
    <source>
        <strain evidence="12">CBS 379.55</strain>
    </source>
</reference>
<evidence type="ECO:0000256" key="2">
    <source>
        <dbReference type="ARBA" id="ARBA00010489"/>
    </source>
</evidence>
<comment type="similarity">
    <text evidence="2">Belongs to the REXO4 family.</text>
</comment>
<evidence type="ECO:0000256" key="1">
    <source>
        <dbReference type="ARBA" id="ARBA00004123"/>
    </source>
</evidence>
<sequence>MAPIELQNLSSNWKKLQKTLQSSKSTSSDSSTSLKRKRSSDVNGATTSKAASNGIIKHDQTTRKFTPRKRQKMEEPASLGASIKHHDAKTLHRSVSMPSLKQPSLLSDPKATAESISVLAPSASHPDIENEGFSQTALPGKYIAIDCEMVGTGPEPDRDSALARVSVVNYHGHQLYDSYVQVKVPVTDYRTAVSGIEPKHLRHDFARPFKQVHKDIKTLLEGRILVGHAVKNDLDALLLKHDKRYIRDTSKFSKFRELAYIPGRTPSLKTLVEKLLGVEIQVGAHSSVEDARATMALYRLEKQAFEEEIIKIYGKVKMRAAGMGGEEKAEGEAPAKKNNQRKKKKKKKGN</sequence>
<feature type="region of interest" description="Disordered" evidence="10">
    <location>
        <begin position="323"/>
        <end position="350"/>
    </location>
</feature>
<keyword evidence="4" id="KW-0698">rRNA processing</keyword>
<keyword evidence="7" id="KW-0269">Exonuclease</keyword>
<comment type="function">
    <text evidence="9">Exoribonuclease involved in ribosome biosynthesis. Involved in the processing of ITS1, the internal transcribed spacer localized between the 18S and 5.8S rRNAs.</text>
</comment>
<evidence type="ECO:0000256" key="5">
    <source>
        <dbReference type="ARBA" id="ARBA00022722"/>
    </source>
</evidence>
<dbReference type="PANTHER" id="PTHR12801:SF45">
    <property type="entry name" value="RNA EXONUCLEASE 4"/>
    <property type="match status" value="1"/>
</dbReference>
<feature type="domain" description="Exonuclease" evidence="11">
    <location>
        <begin position="141"/>
        <end position="307"/>
    </location>
</feature>
<dbReference type="GeneID" id="54546447"/>
<dbReference type="PANTHER" id="PTHR12801">
    <property type="entry name" value="RNA EXONUCLEASE REXO1 / RECO3 FAMILY MEMBER-RELATED"/>
    <property type="match status" value="1"/>
</dbReference>
<dbReference type="Proteomes" id="UP000800097">
    <property type="component" value="Unassembled WGS sequence"/>
</dbReference>
<feature type="compositionally biased region" description="Basic residues" evidence="10">
    <location>
        <begin position="338"/>
        <end position="350"/>
    </location>
</feature>
<feature type="compositionally biased region" description="Basic and acidic residues" evidence="10">
    <location>
        <begin position="325"/>
        <end position="335"/>
    </location>
</feature>
<dbReference type="Pfam" id="PF00929">
    <property type="entry name" value="RNase_T"/>
    <property type="match status" value="1"/>
</dbReference>
<dbReference type="EMBL" id="ML986509">
    <property type="protein sequence ID" value="KAF2273513.1"/>
    <property type="molecule type" value="Genomic_DNA"/>
</dbReference>
<feature type="compositionally biased region" description="Low complexity" evidence="10">
    <location>
        <begin position="18"/>
        <end position="33"/>
    </location>
</feature>
<dbReference type="SUPFAM" id="SSF53098">
    <property type="entry name" value="Ribonuclease H-like"/>
    <property type="match status" value="1"/>
</dbReference>
<evidence type="ECO:0000256" key="6">
    <source>
        <dbReference type="ARBA" id="ARBA00022801"/>
    </source>
</evidence>
<dbReference type="InterPro" id="IPR047021">
    <property type="entry name" value="REXO1/3/4-like"/>
</dbReference>
<dbReference type="SMART" id="SM00479">
    <property type="entry name" value="EXOIII"/>
    <property type="match status" value="1"/>
</dbReference>
<accession>A0A6A6JBF4</accession>
<evidence type="ECO:0000256" key="10">
    <source>
        <dbReference type="SAM" id="MobiDB-lite"/>
    </source>
</evidence>
<evidence type="ECO:0000256" key="7">
    <source>
        <dbReference type="ARBA" id="ARBA00022839"/>
    </source>
</evidence>
<keyword evidence="5" id="KW-0540">Nuclease</keyword>
<dbReference type="CDD" id="cd06144">
    <property type="entry name" value="REX4_like"/>
    <property type="match status" value="1"/>
</dbReference>
<evidence type="ECO:0000256" key="3">
    <source>
        <dbReference type="ARBA" id="ARBA00016937"/>
    </source>
</evidence>
<evidence type="ECO:0000256" key="4">
    <source>
        <dbReference type="ARBA" id="ARBA00022552"/>
    </source>
</evidence>
<name>A0A6A6JBF4_WESOR</name>
<protein>
    <recommendedName>
        <fullName evidence="3">RNA exonuclease 4</fullName>
    </recommendedName>
</protein>
<evidence type="ECO:0000256" key="8">
    <source>
        <dbReference type="ARBA" id="ARBA00023242"/>
    </source>
</evidence>
<keyword evidence="6" id="KW-0378">Hydrolase</keyword>
<dbReference type="InterPro" id="IPR037431">
    <property type="entry name" value="REX4_DEDDh_dom"/>
</dbReference>
<dbReference type="InterPro" id="IPR012337">
    <property type="entry name" value="RNaseH-like_sf"/>
</dbReference>
<proteinExistence type="inferred from homology"/>
<gene>
    <name evidence="12" type="ORF">EI97DRAFT_152434</name>
</gene>
<evidence type="ECO:0000259" key="11">
    <source>
        <dbReference type="SMART" id="SM00479"/>
    </source>
</evidence>
<dbReference type="FunFam" id="3.30.420.10:FF:000007">
    <property type="entry name" value="Interferon-stimulated exonuclease gene 20"/>
    <property type="match status" value="1"/>
</dbReference>
<keyword evidence="13" id="KW-1185">Reference proteome</keyword>
<feature type="region of interest" description="Disordered" evidence="10">
    <location>
        <begin position="17"/>
        <end position="86"/>
    </location>
</feature>
<evidence type="ECO:0000313" key="13">
    <source>
        <dbReference type="Proteomes" id="UP000800097"/>
    </source>
</evidence>
<dbReference type="GO" id="GO:0005634">
    <property type="term" value="C:nucleus"/>
    <property type="evidence" value="ECO:0007669"/>
    <property type="project" value="UniProtKB-SubCell"/>
</dbReference>